<dbReference type="EMBL" id="UINC01180227">
    <property type="protein sequence ID" value="SVD89315.1"/>
    <property type="molecule type" value="Genomic_DNA"/>
</dbReference>
<evidence type="ECO:0000313" key="1">
    <source>
        <dbReference type="EMBL" id="SVD89315.1"/>
    </source>
</evidence>
<dbReference type="AlphaFoldDB" id="A0A382Z2M6"/>
<reference evidence="1" key="1">
    <citation type="submission" date="2018-05" db="EMBL/GenBank/DDBJ databases">
        <authorList>
            <person name="Lanie J.A."/>
            <person name="Ng W.-L."/>
            <person name="Kazmierczak K.M."/>
            <person name="Andrzejewski T.M."/>
            <person name="Davidsen T.M."/>
            <person name="Wayne K.J."/>
            <person name="Tettelin H."/>
            <person name="Glass J.I."/>
            <person name="Rusch D."/>
            <person name="Podicherti R."/>
            <person name="Tsui H.-C.T."/>
            <person name="Winkler M.E."/>
        </authorList>
    </citation>
    <scope>NUCLEOTIDE SEQUENCE</scope>
</reference>
<protein>
    <submittedName>
        <fullName evidence="1">Uncharacterized protein</fullName>
    </submittedName>
</protein>
<accession>A0A382Z2M6</accession>
<proteinExistence type="predicted"/>
<sequence>MKNWKDRIWLLVLVIVGSSILTFCKSGGGGGGNSTTNLAFANGFKPSDISGVMICTHSGSQYRFDGDFNYCYSDNDNSSFTITLSELFSQGWRPVGPAYAVGSSVGGTIFYK</sequence>
<organism evidence="1">
    <name type="scientific">marine metagenome</name>
    <dbReference type="NCBI Taxonomy" id="408172"/>
    <lineage>
        <taxon>unclassified sequences</taxon>
        <taxon>metagenomes</taxon>
        <taxon>ecological metagenomes</taxon>
    </lineage>
</organism>
<gene>
    <name evidence="1" type="ORF">METZ01_LOCUS442169</name>
</gene>
<name>A0A382Z2M6_9ZZZZ</name>